<proteinExistence type="predicted"/>
<name>K1U3A4_9ZZZZ</name>
<sequence length="39" mass="4290">MKQLRRNERASTGAVFAIEQHGRIVGQISLGAICYGAMR</sequence>
<feature type="non-terminal residue" evidence="1">
    <location>
        <position position="39"/>
    </location>
</feature>
<gene>
    <name evidence="1" type="ORF">OBE_00714</name>
</gene>
<organism evidence="1">
    <name type="scientific">human gut metagenome</name>
    <dbReference type="NCBI Taxonomy" id="408170"/>
    <lineage>
        <taxon>unclassified sequences</taxon>
        <taxon>metagenomes</taxon>
        <taxon>organismal metagenomes</taxon>
    </lineage>
</organism>
<evidence type="ECO:0000313" key="1">
    <source>
        <dbReference type="EMBL" id="EKC76703.1"/>
    </source>
</evidence>
<reference evidence="1" key="1">
    <citation type="journal article" date="2013" name="Environ. Microbiol.">
        <title>Microbiota from the distal guts of lean and obese adolescents exhibit partial functional redundancy besides clear differences in community structure.</title>
        <authorList>
            <person name="Ferrer M."/>
            <person name="Ruiz A."/>
            <person name="Lanza F."/>
            <person name="Haange S.B."/>
            <person name="Oberbach A."/>
            <person name="Till H."/>
            <person name="Bargiela R."/>
            <person name="Campoy C."/>
            <person name="Segura M.T."/>
            <person name="Richter M."/>
            <person name="von Bergen M."/>
            <person name="Seifert J."/>
            <person name="Suarez A."/>
        </authorList>
    </citation>
    <scope>NUCLEOTIDE SEQUENCE</scope>
</reference>
<comment type="caution">
    <text evidence="1">The sequence shown here is derived from an EMBL/GenBank/DDBJ whole genome shotgun (WGS) entry which is preliminary data.</text>
</comment>
<accession>K1U3A4</accession>
<protein>
    <submittedName>
        <fullName evidence="1">Uncharacterized protein</fullName>
    </submittedName>
</protein>
<dbReference type="AlphaFoldDB" id="K1U3A4"/>
<dbReference type="EMBL" id="AJWZ01000490">
    <property type="protein sequence ID" value="EKC76703.1"/>
    <property type="molecule type" value="Genomic_DNA"/>
</dbReference>